<evidence type="ECO:0000313" key="3">
    <source>
        <dbReference type="EMBL" id="MFC4979596.1"/>
    </source>
</evidence>
<dbReference type="InterPro" id="IPR006311">
    <property type="entry name" value="TAT_signal"/>
</dbReference>
<comment type="caution">
    <text evidence="3">The sequence shown here is derived from an EMBL/GenBank/DDBJ whole genome shotgun (WGS) entry which is preliminary data.</text>
</comment>
<feature type="region of interest" description="Disordered" evidence="1">
    <location>
        <begin position="220"/>
        <end position="261"/>
    </location>
</feature>
<dbReference type="RefSeq" id="WP_244300296.1">
    <property type="nucleotide sequence ID" value="NZ_JBHSJE010000003.1"/>
</dbReference>
<name>A0ABV9V892_STRAZ</name>
<dbReference type="PROSITE" id="PS51318">
    <property type="entry name" value="TAT"/>
    <property type="match status" value="1"/>
</dbReference>
<feature type="domain" description="Peptidoglycan binding-like" evidence="2">
    <location>
        <begin position="160"/>
        <end position="196"/>
    </location>
</feature>
<dbReference type="Pfam" id="PF01471">
    <property type="entry name" value="PG_binding_1"/>
    <property type="match status" value="1"/>
</dbReference>
<dbReference type="GeneID" id="31235292"/>
<dbReference type="InterPro" id="IPR002477">
    <property type="entry name" value="Peptidoglycan-bd-like"/>
</dbReference>
<dbReference type="Proteomes" id="UP001595908">
    <property type="component" value="Unassembled WGS sequence"/>
</dbReference>
<proteinExistence type="predicted"/>
<dbReference type="EMBL" id="JBHSJE010000003">
    <property type="protein sequence ID" value="MFC4979596.1"/>
    <property type="molecule type" value="Genomic_DNA"/>
</dbReference>
<accession>A0ABV9V892</accession>
<reference evidence="4" key="1">
    <citation type="journal article" date="2019" name="Int. J. Syst. Evol. Microbiol.">
        <title>The Global Catalogue of Microorganisms (GCM) 10K type strain sequencing project: providing services to taxonomists for standard genome sequencing and annotation.</title>
        <authorList>
            <consortium name="The Broad Institute Genomics Platform"/>
            <consortium name="The Broad Institute Genome Sequencing Center for Infectious Disease"/>
            <person name="Wu L."/>
            <person name="Ma J."/>
        </authorList>
    </citation>
    <scope>NUCLEOTIDE SEQUENCE [LARGE SCALE GENOMIC DNA]</scope>
    <source>
        <strain evidence="4">ICMP 257</strain>
    </source>
</reference>
<dbReference type="InterPro" id="IPR036366">
    <property type="entry name" value="PGBDSf"/>
</dbReference>
<dbReference type="SUPFAM" id="SSF47090">
    <property type="entry name" value="PGBD-like"/>
    <property type="match status" value="1"/>
</dbReference>
<gene>
    <name evidence="3" type="ORF">ACFPL4_14690</name>
</gene>
<organism evidence="3 4">
    <name type="scientific">Streptomyces atroolivaceus</name>
    <dbReference type="NCBI Taxonomy" id="66869"/>
    <lineage>
        <taxon>Bacteria</taxon>
        <taxon>Bacillati</taxon>
        <taxon>Actinomycetota</taxon>
        <taxon>Actinomycetes</taxon>
        <taxon>Kitasatosporales</taxon>
        <taxon>Streptomycetaceae</taxon>
        <taxon>Streptomyces</taxon>
    </lineage>
</organism>
<keyword evidence="4" id="KW-1185">Reference proteome</keyword>
<dbReference type="PANTHER" id="PTHR30469:SF15">
    <property type="entry name" value="HLYD FAMILY OF SECRETION PROTEINS"/>
    <property type="match status" value="1"/>
</dbReference>
<sequence>MTVTRSVGDDVGEEPSRDDGPAVSGTVLSRRRWVVTAAAGAVLLAGAGVGASTLIKSPAQAAADAAAPEPDVLSAVVDERVLKDSVILRGTVTAGQSVEVTPVLAETGDSGTRTVVTKLPVGAGDRVSEGQVVLEVSGRPVFVMKGTLPVYRDLKPGSVGDDVRQLQKALASLGHHTGRDAPGTFGAGTKTALSAFYRDIGYDALPASPDEEDKIGAAREAETTARRAYQDARKALESTSGPSRTAAASDGAEDGKGGTDPETILARAAEDLQKAEDLLAEAEAAAGPMLPSGEVVFLRGFPAHVAKVSSAIGSPADGAALTLAAGELVVHGYVQETQKGLIRAGHPVEILSELSGAVVKGEVSSVADSLSLSAGTDPASAGGEEGTASGAVPATPDGYLIVVKPGEALSSKVLGEDMRLTIETGSTEGKALVVPVTAVSSGADGRSTVTVLEESGKQRRVAVRAGTSADGFLAVNPADDGALAAGDRVITGVKGTTGMQR</sequence>
<evidence type="ECO:0000259" key="2">
    <source>
        <dbReference type="Pfam" id="PF01471"/>
    </source>
</evidence>
<dbReference type="InterPro" id="IPR036365">
    <property type="entry name" value="PGBD-like_sf"/>
</dbReference>
<protein>
    <submittedName>
        <fullName evidence="3">Peptidoglycan-binding protein</fullName>
    </submittedName>
</protein>
<dbReference type="PANTHER" id="PTHR30469">
    <property type="entry name" value="MULTIDRUG RESISTANCE PROTEIN MDTA"/>
    <property type="match status" value="1"/>
</dbReference>
<dbReference type="Gene3D" id="1.10.101.10">
    <property type="entry name" value="PGBD-like superfamily/PGBD"/>
    <property type="match status" value="1"/>
</dbReference>
<evidence type="ECO:0000256" key="1">
    <source>
        <dbReference type="SAM" id="MobiDB-lite"/>
    </source>
</evidence>
<evidence type="ECO:0000313" key="4">
    <source>
        <dbReference type="Proteomes" id="UP001595908"/>
    </source>
</evidence>
<feature type="compositionally biased region" description="Basic and acidic residues" evidence="1">
    <location>
        <begin position="220"/>
        <end position="236"/>
    </location>
</feature>
<feature type="region of interest" description="Disordered" evidence="1">
    <location>
        <begin position="1"/>
        <end position="25"/>
    </location>
</feature>
<dbReference type="Gene3D" id="2.40.420.20">
    <property type="match status" value="1"/>
</dbReference>